<gene>
    <name evidence="2" type="ORF">EHQ62_04595</name>
</gene>
<organism evidence="2 3">
    <name type="scientific">Leptospira jelokensis</name>
    <dbReference type="NCBI Taxonomy" id="2484931"/>
    <lineage>
        <taxon>Bacteria</taxon>
        <taxon>Pseudomonadati</taxon>
        <taxon>Spirochaetota</taxon>
        <taxon>Spirochaetia</taxon>
        <taxon>Leptospirales</taxon>
        <taxon>Leptospiraceae</taxon>
        <taxon>Leptospira</taxon>
    </lineage>
</organism>
<evidence type="ECO:0000313" key="3">
    <source>
        <dbReference type="Proteomes" id="UP000297567"/>
    </source>
</evidence>
<dbReference type="Pfam" id="PF01872">
    <property type="entry name" value="RibD_C"/>
    <property type="match status" value="1"/>
</dbReference>
<dbReference type="Gene3D" id="3.40.430.10">
    <property type="entry name" value="Dihydrofolate Reductase, subunit A"/>
    <property type="match status" value="1"/>
</dbReference>
<dbReference type="PANTHER" id="PTHR38011:SF11">
    <property type="entry name" value="2,5-DIAMINO-6-RIBOSYLAMINO-4(3H)-PYRIMIDINONE 5'-PHOSPHATE REDUCTASE"/>
    <property type="match status" value="1"/>
</dbReference>
<proteinExistence type="predicted"/>
<dbReference type="InterPro" id="IPR050765">
    <property type="entry name" value="Riboflavin_Biosynth_HTPR"/>
</dbReference>
<sequence>MREIHYYVATSINGYIDSHSTNTSLFLSEGDHATEYKNDLLQYSDVLMGKKTYEYGFNFGLTPGEKAYPWMDHYLVSDHLVKNHFGENINILRTTEIKSTLQLLREEKNKGNIYLCGGGKLAGLLWEHHEIDRLFVKVNPMVIAKGVPLFDSIQSDQQLKFVRSKEYKSKVVLLEYKKK</sequence>
<protein>
    <submittedName>
        <fullName evidence="2">Dihydrofolate reductase</fullName>
    </submittedName>
</protein>
<dbReference type="GO" id="GO:0008703">
    <property type="term" value="F:5-amino-6-(5-phosphoribosylamino)uracil reductase activity"/>
    <property type="evidence" value="ECO:0007669"/>
    <property type="project" value="InterPro"/>
</dbReference>
<evidence type="ECO:0000259" key="1">
    <source>
        <dbReference type="Pfam" id="PF01872"/>
    </source>
</evidence>
<reference evidence="2" key="1">
    <citation type="journal article" date="2019" name="PLoS Negl. Trop. Dis.">
        <title>Revisiting the worldwide diversity of Leptospira species in the environment.</title>
        <authorList>
            <person name="Vincent A.T."/>
            <person name="Schiettekatte O."/>
            <person name="Bourhy P."/>
            <person name="Veyrier F.J."/>
            <person name="Picardeau M."/>
        </authorList>
    </citation>
    <scope>NUCLEOTIDE SEQUENCE [LARGE SCALE GENOMIC DNA]</scope>
    <source>
        <strain evidence="2">201702451</strain>
    </source>
</reference>
<dbReference type="RefSeq" id="WP_135641054.1">
    <property type="nucleotide sequence ID" value="NZ_RQGH01000011.1"/>
</dbReference>
<dbReference type="InterPro" id="IPR024072">
    <property type="entry name" value="DHFR-like_dom_sf"/>
</dbReference>
<dbReference type="SUPFAM" id="SSF53597">
    <property type="entry name" value="Dihydrofolate reductase-like"/>
    <property type="match status" value="1"/>
</dbReference>
<accession>A0A4Z1A8Y5</accession>
<dbReference type="Proteomes" id="UP000297567">
    <property type="component" value="Unassembled WGS sequence"/>
</dbReference>
<name>A0A4Z1A8Y5_9LEPT</name>
<dbReference type="PANTHER" id="PTHR38011">
    <property type="entry name" value="DIHYDROFOLATE REDUCTASE FAMILY PROTEIN (AFU_ORTHOLOGUE AFUA_8G06820)"/>
    <property type="match status" value="1"/>
</dbReference>
<dbReference type="GO" id="GO:0009231">
    <property type="term" value="P:riboflavin biosynthetic process"/>
    <property type="evidence" value="ECO:0007669"/>
    <property type="project" value="InterPro"/>
</dbReference>
<dbReference type="InterPro" id="IPR002734">
    <property type="entry name" value="RibDG_C"/>
</dbReference>
<comment type="caution">
    <text evidence="2">The sequence shown here is derived from an EMBL/GenBank/DDBJ whole genome shotgun (WGS) entry which is preliminary data.</text>
</comment>
<dbReference type="AlphaFoldDB" id="A0A4Z1A8Y5"/>
<evidence type="ECO:0000313" key="2">
    <source>
        <dbReference type="EMBL" id="TGL72122.1"/>
    </source>
</evidence>
<feature type="domain" description="Bacterial bifunctional deaminase-reductase C-terminal" evidence="1">
    <location>
        <begin position="89"/>
        <end position="173"/>
    </location>
</feature>
<dbReference type="EMBL" id="RQGH01000011">
    <property type="protein sequence ID" value="TGL72122.1"/>
    <property type="molecule type" value="Genomic_DNA"/>
</dbReference>
<keyword evidence="3" id="KW-1185">Reference proteome</keyword>